<dbReference type="EMBL" id="RWGY01000013">
    <property type="protein sequence ID" value="TVU23833.1"/>
    <property type="molecule type" value="Genomic_DNA"/>
</dbReference>
<evidence type="ECO:0000256" key="1">
    <source>
        <dbReference type="SAM" id="MobiDB-lite"/>
    </source>
</evidence>
<feature type="compositionally biased region" description="Basic and acidic residues" evidence="1">
    <location>
        <begin position="9"/>
        <end position="22"/>
    </location>
</feature>
<gene>
    <name evidence="2" type="ORF">EJB05_26216</name>
</gene>
<feature type="compositionally biased region" description="Acidic residues" evidence="1">
    <location>
        <begin position="52"/>
        <end position="75"/>
    </location>
</feature>
<feature type="non-terminal residue" evidence="2">
    <location>
        <position position="225"/>
    </location>
</feature>
<evidence type="ECO:0000313" key="2">
    <source>
        <dbReference type="EMBL" id="TVU23833.1"/>
    </source>
</evidence>
<protein>
    <submittedName>
        <fullName evidence="2">Uncharacterized protein</fullName>
    </submittedName>
</protein>
<reference evidence="2 3" key="1">
    <citation type="journal article" date="2019" name="Sci. Rep.">
        <title>A high-quality genome of Eragrostis curvula grass provides insights into Poaceae evolution and supports new strategies to enhance forage quality.</title>
        <authorList>
            <person name="Carballo J."/>
            <person name="Santos B.A.C.M."/>
            <person name="Zappacosta D."/>
            <person name="Garbus I."/>
            <person name="Selva J.P."/>
            <person name="Gallo C.A."/>
            <person name="Diaz A."/>
            <person name="Albertini E."/>
            <person name="Caccamo M."/>
            <person name="Echenique V."/>
        </authorList>
    </citation>
    <scope>NUCLEOTIDE SEQUENCE [LARGE SCALE GENOMIC DNA]</scope>
    <source>
        <strain evidence="3">cv. Victoria</strain>
        <tissue evidence="2">Leaf</tissue>
    </source>
</reference>
<organism evidence="2 3">
    <name type="scientific">Eragrostis curvula</name>
    <name type="common">weeping love grass</name>
    <dbReference type="NCBI Taxonomy" id="38414"/>
    <lineage>
        <taxon>Eukaryota</taxon>
        <taxon>Viridiplantae</taxon>
        <taxon>Streptophyta</taxon>
        <taxon>Embryophyta</taxon>
        <taxon>Tracheophyta</taxon>
        <taxon>Spermatophyta</taxon>
        <taxon>Magnoliopsida</taxon>
        <taxon>Liliopsida</taxon>
        <taxon>Poales</taxon>
        <taxon>Poaceae</taxon>
        <taxon>PACMAD clade</taxon>
        <taxon>Chloridoideae</taxon>
        <taxon>Eragrostideae</taxon>
        <taxon>Eragrostidinae</taxon>
        <taxon>Eragrostis</taxon>
    </lineage>
</organism>
<dbReference type="Gramene" id="TVU23833">
    <property type="protein sequence ID" value="TVU23833"/>
    <property type="gene ID" value="EJB05_26216"/>
</dbReference>
<dbReference type="Proteomes" id="UP000324897">
    <property type="component" value="Chromosome 2"/>
</dbReference>
<name>A0A5J9UJ77_9POAL</name>
<keyword evidence="3" id="KW-1185">Reference proteome</keyword>
<proteinExistence type="predicted"/>
<sequence>MDSSSRSNARTEEHPSDVRSSDLGEAATDYPTLEALSLSEPPPLTPQITGQETDDDDDDDDEYAYDADDDYEPYEPIEFGMGTFSPQTLHYSAPQPRFKWLGAYDRGQVPIEELAANPSCAELDPLRSQEASASDSDIDTEEELRLLNEYLAANTCTSLRQAFDEIIAVEDAALTELAAKMGTEPPPQRQRKHLPVDQETESLQPQQQPLSAAAQPQQRTGPRKP</sequence>
<feature type="region of interest" description="Disordered" evidence="1">
    <location>
        <begin position="1"/>
        <end position="81"/>
    </location>
</feature>
<feature type="compositionally biased region" description="Low complexity" evidence="1">
    <location>
        <begin position="202"/>
        <end position="218"/>
    </location>
</feature>
<feature type="region of interest" description="Disordered" evidence="1">
    <location>
        <begin position="178"/>
        <end position="225"/>
    </location>
</feature>
<accession>A0A5J9UJ77</accession>
<evidence type="ECO:0000313" key="3">
    <source>
        <dbReference type="Proteomes" id="UP000324897"/>
    </source>
</evidence>
<dbReference type="AlphaFoldDB" id="A0A5J9UJ77"/>
<comment type="caution">
    <text evidence="2">The sequence shown here is derived from an EMBL/GenBank/DDBJ whole genome shotgun (WGS) entry which is preliminary data.</text>
</comment>